<dbReference type="Proteomes" id="UP000447393">
    <property type="component" value="Unassembled WGS sequence"/>
</dbReference>
<feature type="compositionally biased region" description="Gly residues" evidence="1">
    <location>
        <begin position="100"/>
        <end position="110"/>
    </location>
</feature>
<name>A0A845E3T0_9BACI</name>
<feature type="compositionally biased region" description="Gly residues" evidence="1">
    <location>
        <begin position="76"/>
        <end position="86"/>
    </location>
</feature>
<organism evidence="2 3">
    <name type="scientific">Halobacillus litoralis</name>
    <dbReference type="NCBI Taxonomy" id="45668"/>
    <lineage>
        <taxon>Bacteria</taxon>
        <taxon>Bacillati</taxon>
        <taxon>Bacillota</taxon>
        <taxon>Bacilli</taxon>
        <taxon>Bacillales</taxon>
        <taxon>Bacillaceae</taxon>
        <taxon>Halobacillus</taxon>
    </lineage>
</organism>
<dbReference type="AlphaFoldDB" id="A0A845E3T0"/>
<proteinExistence type="predicted"/>
<reference evidence="2 3" key="1">
    <citation type="submission" date="2019-11" db="EMBL/GenBank/DDBJ databases">
        <title>Genome sequences of 17 halophilic strains isolated from different environments.</title>
        <authorList>
            <person name="Furrow R.E."/>
        </authorList>
    </citation>
    <scope>NUCLEOTIDE SEQUENCE [LARGE SCALE GENOMIC DNA]</scope>
    <source>
        <strain evidence="2 3">22505_10_Sand</strain>
    </source>
</reference>
<feature type="compositionally biased region" description="Low complexity" evidence="1">
    <location>
        <begin position="57"/>
        <end position="75"/>
    </location>
</feature>
<comment type="caution">
    <text evidence="2">The sequence shown here is derived from an EMBL/GenBank/DDBJ whole genome shotgun (WGS) entry which is preliminary data.</text>
</comment>
<feature type="compositionally biased region" description="Gly residues" evidence="1">
    <location>
        <begin position="165"/>
        <end position="184"/>
    </location>
</feature>
<evidence type="ECO:0000256" key="1">
    <source>
        <dbReference type="SAM" id="MobiDB-lite"/>
    </source>
</evidence>
<dbReference type="RefSeq" id="WP_160914876.1">
    <property type="nucleotide sequence ID" value="NZ_WMEZ01000003.1"/>
</dbReference>
<dbReference type="EMBL" id="WMEZ01000003">
    <property type="protein sequence ID" value="MYL49930.1"/>
    <property type="molecule type" value="Genomic_DNA"/>
</dbReference>
<evidence type="ECO:0000313" key="2">
    <source>
        <dbReference type="EMBL" id="MYL49930.1"/>
    </source>
</evidence>
<evidence type="ECO:0000313" key="3">
    <source>
        <dbReference type="Proteomes" id="UP000447393"/>
    </source>
</evidence>
<gene>
    <name evidence="2" type="ORF">GLV98_10560</name>
</gene>
<feature type="compositionally biased region" description="Low complexity" evidence="1">
    <location>
        <begin position="87"/>
        <end position="99"/>
    </location>
</feature>
<accession>A0A845E3T0</accession>
<sequence length="205" mass="20859">MYQMNSLPPYFHQRQQGAMICFPQGQGAQMQGGMQGTIKGEDGEEMTVTCYPLYPQAGAQNGTGNQENGTSNGESGSEGNGSGESGGMQQMPQIPSQGQSGSGSGNGNGMMPGFPFPGQNGSGTMPGFPMPGQNGNGATPGFPMPGQNGGGSGSGMMPGFPQPGGSQGGMPGGGMMPGLPGMGGQSREYLEPAPWSYQDSHHYYK</sequence>
<feature type="region of interest" description="Disordered" evidence="1">
    <location>
        <begin position="57"/>
        <end position="205"/>
    </location>
</feature>
<protein>
    <submittedName>
        <fullName evidence="2">Uncharacterized protein</fullName>
    </submittedName>
</protein>
<feature type="compositionally biased region" description="Gly residues" evidence="1">
    <location>
        <begin position="147"/>
        <end position="156"/>
    </location>
</feature>